<evidence type="ECO:0000256" key="1">
    <source>
        <dbReference type="ARBA" id="ARBA00022676"/>
    </source>
</evidence>
<evidence type="ECO:0000256" key="2">
    <source>
        <dbReference type="ARBA" id="ARBA00022679"/>
    </source>
</evidence>
<dbReference type="PANTHER" id="PTHR22916:SF51">
    <property type="entry name" value="GLYCOSYLTRANSFERASE EPSH-RELATED"/>
    <property type="match status" value="1"/>
</dbReference>
<dbReference type="GO" id="GO:0016757">
    <property type="term" value="F:glycosyltransferase activity"/>
    <property type="evidence" value="ECO:0007669"/>
    <property type="project" value="UniProtKB-KW"/>
</dbReference>
<evidence type="ECO:0000259" key="3">
    <source>
        <dbReference type="Pfam" id="PF00535"/>
    </source>
</evidence>
<dbReference type="RefSeq" id="WP_076995760.1">
    <property type="nucleotide sequence ID" value="NZ_MSPR01000005.1"/>
</dbReference>
<evidence type="ECO:0000313" key="4">
    <source>
        <dbReference type="EMBL" id="ONK28357.1"/>
    </source>
</evidence>
<protein>
    <submittedName>
        <fullName evidence="4">Glycosyl transferase</fullName>
    </submittedName>
</protein>
<keyword evidence="1" id="KW-0328">Glycosyltransferase</keyword>
<name>A0AB36JQB8_9STRE</name>
<reference evidence="6 7" key="1">
    <citation type="submission" date="2016-12" db="EMBL/GenBank/DDBJ databases">
        <authorList>
            <person name="Gulvik C.A."/>
        </authorList>
    </citation>
    <scope>NUCLEOTIDE SEQUENCE [LARGE SCALE GENOMIC DNA]</scope>
    <source>
        <strain evidence="5 7">12-5202</strain>
        <strain evidence="4 6">12-5291</strain>
    </source>
</reference>
<evidence type="ECO:0000313" key="7">
    <source>
        <dbReference type="Proteomes" id="UP000188946"/>
    </source>
</evidence>
<evidence type="ECO:0000313" key="6">
    <source>
        <dbReference type="Proteomes" id="UP000188600"/>
    </source>
</evidence>
<comment type="caution">
    <text evidence="4">The sequence shown here is derived from an EMBL/GenBank/DDBJ whole genome shotgun (WGS) entry which is preliminary data.</text>
</comment>
<dbReference type="InterPro" id="IPR001173">
    <property type="entry name" value="Glyco_trans_2-like"/>
</dbReference>
<dbReference type="PANTHER" id="PTHR22916">
    <property type="entry name" value="GLYCOSYLTRANSFERASE"/>
    <property type="match status" value="1"/>
</dbReference>
<dbReference type="Proteomes" id="UP000188946">
    <property type="component" value="Unassembled WGS sequence"/>
</dbReference>
<feature type="domain" description="Glycosyltransferase 2-like" evidence="3">
    <location>
        <begin position="5"/>
        <end position="164"/>
    </location>
</feature>
<dbReference type="AlphaFoldDB" id="A0AB36JQB8"/>
<gene>
    <name evidence="5" type="ORF">BVE84_03795</name>
    <name evidence="4" type="ORF">BVE86_03135</name>
</gene>
<dbReference type="EMBL" id="MSPT01000005">
    <property type="protein sequence ID" value="ONK28357.1"/>
    <property type="molecule type" value="Genomic_DNA"/>
</dbReference>
<dbReference type="Gene3D" id="3.90.550.10">
    <property type="entry name" value="Spore Coat Polysaccharide Biosynthesis Protein SpsA, Chain A"/>
    <property type="match status" value="1"/>
</dbReference>
<keyword evidence="2 4" id="KW-0808">Transferase</keyword>
<dbReference type="EMBL" id="MSPR01000005">
    <property type="protein sequence ID" value="ONK30192.1"/>
    <property type="molecule type" value="Genomic_DNA"/>
</dbReference>
<organism evidence="4 6">
    <name type="scientific">Streptococcus azizii</name>
    <dbReference type="NCBI Taxonomy" id="1579424"/>
    <lineage>
        <taxon>Bacteria</taxon>
        <taxon>Bacillati</taxon>
        <taxon>Bacillota</taxon>
        <taxon>Bacilli</taxon>
        <taxon>Lactobacillales</taxon>
        <taxon>Streptococcaceae</taxon>
        <taxon>Streptococcus</taxon>
    </lineage>
</organism>
<dbReference type="InterPro" id="IPR029044">
    <property type="entry name" value="Nucleotide-diphossugar_trans"/>
</dbReference>
<proteinExistence type="predicted"/>
<dbReference type="Pfam" id="PF00535">
    <property type="entry name" value="Glycos_transf_2"/>
    <property type="match status" value="1"/>
</dbReference>
<dbReference type="CDD" id="cd00761">
    <property type="entry name" value="Glyco_tranf_GTA_type"/>
    <property type="match status" value="1"/>
</dbReference>
<sequence>MEKVTVIVPVFNAGPYLKTCLDSIVRQTYQQLEILLINDGSTDESASLCEAYRKMDDRVRVIHKKLGGSGVGAARNTALPFITGDYVLFVDNDDWLELHHIEFLYQSLKETDSDIAIANFTEFDEDRQAFRFHVTADDYFQEIYHPKDWFALQYEGKFAFSQCFTVPWCKLYKASLFENIVYPEDEKVEDDLTTWKVYLMADQIVYSNIGLYYHRKRATSVTKTVDAAAVYPLKSIEERVTMLSLLGLDITTELRAYRWRLQLHRDSFLKAGKMQEYQKVLQKLTILEKWSKM</sequence>
<dbReference type="SUPFAM" id="SSF53448">
    <property type="entry name" value="Nucleotide-diphospho-sugar transferases"/>
    <property type="match status" value="1"/>
</dbReference>
<accession>A0AB36JQB8</accession>
<keyword evidence="7" id="KW-1185">Reference proteome</keyword>
<dbReference type="Proteomes" id="UP000188600">
    <property type="component" value="Unassembled WGS sequence"/>
</dbReference>
<evidence type="ECO:0000313" key="5">
    <source>
        <dbReference type="EMBL" id="ONK30192.1"/>
    </source>
</evidence>